<dbReference type="AlphaFoldDB" id="A0A4Q0LPI4"/>
<dbReference type="RefSeq" id="WP_005718223.1">
    <property type="nucleotide sequence ID" value="NZ_CP033426.1"/>
</dbReference>
<gene>
    <name evidence="1" type="ORF">ERD32_11365</name>
</gene>
<dbReference type="Proteomes" id="UP000289808">
    <property type="component" value="Unassembled WGS sequence"/>
</dbReference>
<sequence>MRQFYLINDNLSEQKLAEEYLEDEYNLNPNIQESVLRIINFLSNVTLDSSGNIEQLKPEVKEGIIIGYSFKDEYKVPNSNRYIKYEIVKKLMSQNHVYEIRFLSETNEGVRKNCRILFTLNESKVYFVWTYGFTKFPTKDQRKIRKMNLLTDQLGKLAELIHNQLVNNREKNFIGRRNERHEVQ</sequence>
<accession>A0A4Q0LPI4</accession>
<proteinExistence type="predicted"/>
<dbReference type="EMBL" id="SCLX01000106">
    <property type="protein sequence ID" value="RXF55114.1"/>
    <property type="molecule type" value="Genomic_DNA"/>
</dbReference>
<reference evidence="1 2" key="1">
    <citation type="submission" date="2019-01" db="EMBL/GenBank/DDBJ databases">
        <title>The genome sequence of Lactobacillus crispatus L49.</title>
        <authorList>
            <person name="Zhong J."/>
            <person name="Zhang J."/>
        </authorList>
    </citation>
    <scope>NUCLEOTIDE SEQUENCE [LARGE SCALE GENOMIC DNA]</scope>
    <source>
        <strain evidence="1 2">L49</strain>
    </source>
</reference>
<comment type="caution">
    <text evidence="1">The sequence shown here is derived from an EMBL/GenBank/DDBJ whole genome shotgun (WGS) entry which is preliminary data.</text>
</comment>
<protein>
    <submittedName>
        <fullName evidence="1">Uncharacterized protein</fullName>
    </submittedName>
</protein>
<organism evidence="1 2">
    <name type="scientific">Lactobacillus crispatus</name>
    <dbReference type="NCBI Taxonomy" id="47770"/>
    <lineage>
        <taxon>Bacteria</taxon>
        <taxon>Bacillati</taxon>
        <taxon>Bacillota</taxon>
        <taxon>Bacilli</taxon>
        <taxon>Lactobacillales</taxon>
        <taxon>Lactobacillaceae</taxon>
        <taxon>Lactobacillus</taxon>
    </lineage>
</organism>
<evidence type="ECO:0000313" key="1">
    <source>
        <dbReference type="EMBL" id="RXF55114.1"/>
    </source>
</evidence>
<name>A0A4Q0LPI4_9LACO</name>
<evidence type="ECO:0000313" key="2">
    <source>
        <dbReference type="Proteomes" id="UP000289808"/>
    </source>
</evidence>